<dbReference type="Proteomes" id="UP001501126">
    <property type="component" value="Unassembled WGS sequence"/>
</dbReference>
<dbReference type="InterPro" id="IPR041108">
    <property type="entry name" value="PP_kinase_C_1"/>
</dbReference>
<feature type="binding site" evidence="6">
    <location>
        <position position="76"/>
    </location>
    <ligand>
        <name>ATP</name>
        <dbReference type="ChEBI" id="CHEBI:30616"/>
    </ligand>
</feature>
<dbReference type="GO" id="GO:0016301">
    <property type="term" value="F:kinase activity"/>
    <property type="evidence" value="ECO:0007669"/>
    <property type="project" value="UniProtKB-KW"/>
</dbReference>
<name>A0ABN1MLN6_9FLAO</name>
<feature type="domain" description="Polyphosphate kinase middle" evidence="8">
    <location>
        <begin position="152"/>
        <end position="332"/>
    </location>
</feature>
<feature type="binding site" evidence="6">
    <location>
        <position position="619"/>
    </location>
    <ligand>
        <name>ATP</name>
        <dbReference type="ChEBI" id="CHEBI:30616"/>
    </ligand>
</feature>
<evidence type="ECO:0000259" key="10">
    <source>
        <dbReference type="Pfam" id="PF13090"/>
    </source>
</evidence>
<organism evidence="12 13">
    <name type="scientific">Wandonia haliotis</name>
    <dbReference type="NCBI Taxonomy" id="574963"/>
    <lineage>
        <taxon>Bacteria</taxon>
        <taxon>Pseudomonadati</taxon>
        <taxon>Bacteroidota</taxon>
        <taxon>Flavobacteriia</taxon>
        <taxon>Flavobacteriales</taxon>
        <taxon>Crocinitomicaceae</taxon>
        <taxon>Wandonia</taxon>
    </lineage>
</organism>
<keyword evidence="13" id="KW-1185">Reference proteome</keyword>
<dbReference type="EC" id="2.7.4.1" evidence="6 7"/>
<dbReference type="Pfam" id="PF17941">
    <property type="entry name" value="PP_kinase_C_1"/>
    <property type="match status" value="1"/>
</dbReference>
<dbReference type="Gene3D" id="1.20.58.310">
    <property type="entry name" value="Polyphosphate kinase N-terminal domain"/>
    <property type="match status" value="1"/>
</dbReference>
<evidence type="ECO:0000256" key="5">
    <source>
        <dbReference type="ARBA" id="ARBA00022840"/>
    </source>
</evidence>
<feature type="binding site" evidence="6">
    <location>
        <position position="591"/>
    </location>
    <ligand>
        <name>ATP</name>
        <dbReference type="ChEBI" id="CHEBI:30616"/>
    </ligand>
</feature>
<evidence type="ECO:0000313" key="12">
    <source>
        <dbReference type="EMBL" id="GAA0874140.1"/>
    </source>
</evidence>
<dbReference type="NCBIfam" id="TIGR03705">
    <property type="entry name" value="poly_P_kin"/>
    <property type="match status" value="1"/>
</dbReference>
<dbReference type="HAMAP" id="MF_00347">
    <property type="entry name" value="Polyphosphate_kinase"/>
    <property type="match status" value="1"/>
</dbReference>
<proteinExistence type="inferred from homology"/>
<comment type="catalytic activity">
    <reaction evidence="6 7">
        <text>[phosphate](n) + ATP = [phosphate](n+1) + ADP</text>
        <dbReference type="Rhea" id="RHEA:19573"/>
        <dbReference type="Rhea" id="RHEA-COMP:9859"/>
        <dbReference type="Rhea" id="RHEA-COMP:14280"/>
        <dbReference type="ChEBI" id="CHEBI:16838"/>
        <dbReference type="ChEBI" id="CHEBI:30616"/>
        <dbReference type="ChEBI" id="CHEBI:456216"/>
        <dbReference type="EC" id="2.7.4.1"/>
    </reaction>
</comment>
<feature type="domain" description="Polyphosphate kinase N-terminal" evidence="9">
    <location>
        <begin position="39"/>
        <end position="140"/>
    </location>
</feature>
<comment type="PTM">
    <text evidence="6 7">An intermediate of this reaction is the autophosphorylated ppk in which a phosphate is covalently linked to a histidine residue through a N-P bond.</text>
</comment>
<dbReference type="InterPro" id="IPR024953">
    <property type="entry name" value="PP_kinase_middle"/>
</dbReference>
<dbReference type="SUPFAM" id="SSF140356">
    <property type="entry name" value="PPK N-terminal domain-like"/>
    <property type="match status" value="1"/>
</dbReference>
<dbReference type="PANTHER" id="PTHR30218:SF0">
    <property type="entry name" value="POLYPHOSPHATE KINASE"/>
    <property type="match status" value="1"/>
</dbReference>
<dbReference type="SUPFAM" id="SSF143724">
    <property type="entry name" value="PHP14-like"/>
    <property type="match status" value="1"/>
</dbReference>
<feature type="binding site" evidence="6">
    <location>
        <position position="432"/>
    </location>
    <ligand>
        <name>Mg(2+)</name>
        <dbReference type="ChEBI" id="CHEBI:18420"/>
    </ligand>
</feature>
<dbReference type="NCBIfam" id="NF003917">
    <property type="entry name" value="PRK05443.1-1"/>
    <property type="match status" value="1"/>
</dbReference>
<dbReference type="Gene3D" id="3.30.870.10">
    <property type="entry name" value="Endonuclease Chain A"/>
    <property type="match status" value="2"/>
</dbReference>
<evidence type="ECO:0000259" key="9">
    <source>
        <dbReference type="Pfam" id="PF13089"/>
    </source>
</evidence>
<comment type="caution">
    <text evidence="12">The sequence shown here is derived from an EMBL/GenBank/DDBJ whole genome shotgun (WGS) entry which is preliminary data.</text>
</comment>
<evidence type="ECO:0000259" key="8">
    <source>
        <dbReference type="Pfam" id="PF02503"/>
    </source>
</evidence>
<reference evidence="12 13" key="1">
    <citation type="journal article" date="2019" name="Int. J. Syst. Evol. Microbiol.">
        <title>The Global Catalogue of Microorganisms (GCM) 10K type strain sequencing project: providing services to taxonomists for standard genome sequencing and annotation.</title>
        <authorList>
            <consortium name="The Broad Institute Genomics Platform"/>
            <consortium name="The Broad Institute Genome Sequencing Center for Infectious Disease"/>
            <person name="Wu L."/>
            <person name="Ma J."/>
        </authorList>
    </citation>
    <scope>NUCLEOTIDE SEQUENCE [LARGE SCALE GENOMIC DNA]</scope>
    <source>
        <strain evidence="12 13">JCM 16083</strain>
    </source>
</reference>
<evidence type="ECO:0000313" key="13">
    <source>
        <dbReference type="Proteomes" id="UP001501126"/>
    </source>
</evidence>
<accession>A0ABN1MLN6</accession>
<dbReference type="PIRSF" id="PIRSF015589">
    <property type="entry name" value="PP_kinase"/>
    <property type="match status" value="1"/>
</dbReference>
<dbReference type="EMBL" id="BAAAFH010000003">
    <property type="protein sequence ID" value="GAA0874140.1"/>
    <property type="molecule type" value="Genomic_DNA"/>
</dbReference>
<keyword evidence="5 6" id="KW-0067">ATP-binding</keyword>
<dbReference type="SUPFAM" id="SSF56024">
    <property type="entry name" value="Phospholipase D/nuclease"/>
    <property type="match status" value="2"/>
</dbReference>
<feature type="binding site" evidence="6">
    <location>
        <position position="495"/>
    </location>
    <ligand>
        <name>ATP</name>
        <dbReference type="ChEBI" id="CHEBI:30616"/>
    </ligand>
</feature>
<dbReference type="Pfam" id="PF13090">
    <property type="entry name" value="PP_kinase_C"/>
    <property type="match status" value="1"/>
</dbReference>
<feature type="active site" description="Phosphohistidine intermediate" evidence="6">
    <location>
        <position position="462"/>
    </location>
</feature>
<comment type="similarity">
    <text evidence="6 7">Belongs to the polyphosphate kinase 1 (PPK1) family.</text>
</comment>
<evidence type="ECO:0000256" key="3">
    <source>
        <dbReference type="ARBA" id="ARBA00022741"/>
    </source>
</evidence>
<evidence type="ECO:0000256" key="7">
    <source>
        <dbReference type="RuleBase" id="RU003800"/>
    </source>
</evidence>
<evidence type="ECO:0000256" key="2">
    <source>
        <dbReference type="ARBA" id="ARBA00022679"/>
    </source>
</evidence>
<dbReference type="Gene3D" id="3.30.1840.10">
    <property type="entry name" value="Polyphosphate kinase middle domain"/>
    <property type="match status" value="1"/>
</dbReference>
<protein>
    <recommendedName>
        <fullName evidence="6 7">Polyphosphate kinase</fullName>
        <ecNumber evidence="6 7">2.7.4.1</ecNumber>
    </recommendedName>
    <alternativeName>
        <fullName evidence="6">ATP-polyphosphate phosphotransferase</fullName>
    </alternativeName>
    <alternativeName>
        <fullName evidence="6">Polyphosphoric acid kinase</fullName>
    </alternativeName>
</protein>
<dbReference type="InterPro" id="IPR036830">
    <property type="entry name" value="PP_kinase_middle_dom_sf"/>
</dbReference>
<comment type="cofactor">
    <cofactor evidence="6">
        <name>Mg(2+)</name>
        <dbReference type="ChEBI" id="CHEBI:18420"/>
    </cofactor>
</comment>
<feature type="domain" description="Polyphosphate kinase C-terminal" evidence="11">
    <location>
        <begin position="359"/>
        <end position="521"/>
    </location>
</feature>
<keyword evidence="6" id="KW-0479">Metal-binding</keyword>
<comment type="function">
    <text evidence="6 7">Catalyzes the reversible transfer of the terminal phosphate of ATP to form a long-chain polyphosphate (polyP).</text>
</comment>
<keyword evidence="3 6" id="KW-0547">Nucleotide-binding</keyword>
<dbReference type="InterPro" id="IPR025200">
    <property type="entry name" value="PPK_C_dom2"/>
</dbReference>
<evidence type="ECO:0000256" key="6">
    <source>
        <dbReference type="HAMAP-Rule" id="MF_00347"/>
    </source>
</evidence>
<evidence type="ECO:0000256" key="4">
    <source>
        <dbReference type="ARBA" id="ARBA00022777"/>
    </source>
</evidence>
<dbReference type="PANTHER" id="PTHR30218">
    <property type="entry name" value="POLYPHOSPHATE KINASE"/>
    <property type="match status" value="1"/>
</dbReference>
<dbReference type="Pfam" id="PF13089">
    <property type="entry name" value="PP_kinase_N"/>
    <property type="match status" value="1"/>
</dbReference>
<keyword evidence="2 6" id="KW-0808">Transferase</keyword>
<keyword evidence="1 6" id="KW-0597">Phosphoprotein</keyword>
<feature type="binding site" evidence="6">
    <location>
        <position position="402"/>
    </location>
    <ligand>
        <name>Mg(2+)</name>
        <dbReference type="ChEBI" id="CHEBI:18420"/>
    </ligand>
</feature>
<evidence type="ECO:0000256" key="1">
    <source>
        <dbReference type="ARBA" id="ARBA00022553"/>
    </source>
</evidence>
<evidence type="ECO:0000259" key="11">
    <source>
        <dbReference type="Pfam" id="PF17941"/>
    </source>
</evidence>
<gene>
    <name evidence="12" type="primary">ppk1</name>
    <name evidence="6" type="synonym">ppk</name>
    <name evidence="12" type="ORF">GCM10009118_05480</name>
</gene>
<dbReference type="Pfam" id="PF02503">
    <property type="entry name" value="PP_kinase"/>
    <property type="match status" value="1"/>
</dbReference>
<dbReference type="InterPro" id="IPR036832">
    <property type="entry name" value="PPK_N_dom_sf"/>
</dbReference>
<keyword evidence="6" id="KW-0460">Magnesium</keyword>
<dbReference type="InterPro" id="IPR003414">
    <property type="entry name" value="PP_kinase"/>
</dbReference>
<keyword evidence="4 6" id="KW-0418">Kinase</keyword>
<dbReference type="InterPro" id="IPR025198">
    <property type="entry name" value="PPK_N_dom"/>
</dbReference>
<feature type="domain" description="Polyphosphate kinase C-terminal" evidence="10">
    <location>
        <begin position="530"/>
        <end position="702"/>
    </location>
</feature>
<sequence length="716" mass="82870">MIESNMNFGKSVEDFGAFFVNYSQEYFEKNTYFGTVKLINRELSWLSFNERVLQEAIDSKNPLLERIRFLGIYSNNLDEFFRVRVAAVKRMIEVKSKVVFGFEGGPKALLEEIKQIVVKQQRLFEIAYQKILKELEKEHVLHLDESNLSELEKTILSDYYHDKVKHFIIPILLDKRSKFPSLREEGIYLAIKLTNLAKDKIRYALIEVPSKLPRFKVINDGEFQKVIILDDIVRLHLQDIFYIFTPDTIEAFTFKFTRDAELDLEDSLALSIVEKMEKGIKDRKKGNPVRLVYDSRMPSDLLDFLVRSLGLKMDGNIIAGGKYHNFKDFMKFPDFGKTHLLYPPQPPVPHPNLKKVKHLFKHVLLKDELLHFPYQKFDYVVDLLREAALDPKVTSIHINIYRVASDSQIMNALVSALKNGKNVVVVFELLARFDEENNLYWSNILDELGAQVIFGVPGFKVHSKLMLITRRSGRKTQQVAYVGTGNFHEGTAKVYEDFGLLTAMPKITGEVSKVFRFLENNIDRGQFRSLIVSPFNSRRKLVSLIDEQIKLARKGEPAEIFLKLNNLVDSKMVEKLYDASNAGVKVRILNRGMCALVPSIENQSENITVRSIVGRYLEHSRVLLFGTGENRKVFLTSADWMMRNIDKRIEVGAPILDDDIKEHLINVLELQWKDSVKARIIGPKQKNKYFKPLEDTEPINSQNALYQLYRMQSEQE</sequence>